<dbReference type="EMBL" id="CP014134">
    <property type="protein sequence ID" value="AVH25859.1"/>
    <property type="molecule type" value="Genomic_DNA"/>
</dbReference>
<organism evidence="1 2">
    <name type="scientific">Vibrio diabolicus</name>
    <dbReference type="NCBI Taxonomy" id="50719"/>
    <lineage>
        <taxon>Bacteria</taxon>
        <taxon>Pseudomonadati</taxon>
        <taxon>Pseudomonadota</taxon>
        <taxon>Gammaproteobacteria</taxon>
        <taxon>Vibrionales</taxon>
        <taxon>Vibrionaceae</taxon>
        <taxon>Vibrio</taxon>
        <taxon>Vibrio diabolicus subgroup</taxon>
    </lineage>
</organism>
<dbReference type="Proteomes" id="UP000237665">
    <property type="component" value="Chromosome 1"/>
</dbReference>
<proteinExistence type="predicted"/>
<accession>A0ABN5HGV6</accession>
<gene>
    <name evidence="1" type="ORF">AL468_00815</name>
</gene>
<keyword evidence="2" id="KW-1185">Reference proteome</keyword>
<evidence type="ECO:0008006" key="3">
    <source>
        <dbReference type="Google" id="ProtNLM"/>
    </source>
</evidence>
<evidence type="ECO:0000313" key="2">
    <source>
        <dbReference type="Proteomes" id="UP000237665"/>
    </source>
</evidence>
<reference evidence="2" key="1">
    <citation type="submission" date="2017-12" db="EMBL/GenBank/DDBJ databases">
        <title>FDA dAtabase for Regulatory Grade micrObial Sequences (FDA-ARGOS): Supporting development and validation of Infectious Disease Dx tests.</title>
        <authorList>
            <person name="Hoffmann M."/>
            <person name="Allard M."/>
            <person name="Evans P."/>
            <person name="Brown E."/>
            <person name="Tallon L.J."/>
            <person name="Sadzewicz L."/>
            <person name="Sengamalay N."/>
            <person name="Ott S."/>
            <person name="Godinez A."/>
            <person name="Nagaraj S."/>
            <person name="Vavikolanu K."/>
            <person name="Aluvathingal J."/>
            <person name="Nadendla S."/>
            <person name="Hobson J."/>
            <person name="Sichtig H."/>
        </authorList>
    </citation>
    <scope>NUCLEOTIDE SEQUENCE [LARGE SCALE GENOMIC DNA]</scope>
    <source>
        <strain evidence="2">LMG 3418</strain>
    </source>
</reference>
<name>A0ABN5HGV6_9VIBR</name>
<sequence length="445" mass="50727">MASASNKDIEDFEFVIEEIVRLKKLLAESYDDFSNDFDNPFDRMSATVGPPKDLLDKSKFQLFISNKANEKLFDISERVIKSQGLGYYVKSNEFNILLRESIYRHVYERKPFDRNGYTKILNRALKKCRKKGGDVTYIFPIIANNIDRVIDLGAAKVIPKEELFNIYPGSRQQTDDFIKVSEDSKFLYNAYVSVHIPQTYNDLIEFKSKNVLNLVVGIIHLHFISMGLYDYKISTEFHGSDLNYKFKGLFDSGGLKACSDFQFSKSLEGFWGSFEDNLDSPLGDRVKELIMAACMPTMDDRLVDRLIDSILWFCDASYDTNEHSQLVKLVTSMERLVTMSSEKGSATLSSKFSDRVSNLNLVFHPNENNSKSNASKLYSIRSDLVHGTKSLYKSLDSGLSFSAITMTAQVIFSAMMTYQFVGLSSTKYEDNLIDFLDVQLKLDVT</sequence>
<evidence type="ECO:0000313" key="1">
    <source>
        <dbReference type="EMBL" id="AVH25859.1"/>
    </source>
</evidence>
<dbReference type="RefSeq" id="WP_104973985.1">
    <property type="nucleotide sequence ID" value="NZ_CP014134.1"/>
</dbReference>
<protein>
    <recommendedName>
        <fullName evidence="3">Apea-like HEPN domain-containing protein</fullName>
    </recommendedName>
</protein>